<name>A0A565A5V0_PLAVI</name>
<proteinExistence type="predicted"/>
<dbReference type="AlphaFoldDB" id="A0A565A5V0"/>
<dbReference type="Proteomes" id="UP000220605">
    <property type="component" value="Unassembled WGS sequence"/>
</dbReference>
<gene>
    <name evidence="1" type="ORF">PVP01_0009210</name>
</gene>
<dbReference type="VEuPathDB" id="PlasmoDB:PVPAM_110054000"/>
<dbReference type="VEuPathDB" id="PlasmoDB:PVP01_0009210"/>
<evidence type="ECO:0000313" key="1">
    <source>
        <dbReference type="EMBL" id="VVA00208.1"/>
    </source>
</evidence>
<dbReference type="EMBL" id="FLZR02000048">
    <property type="protein sequence ID" value="VVA00208.1"/>
    <property type="molecule type" value="Genomic_DNA"/>
</dbReference>
<sequence>MGECISVGGRRESRRECSETISIKKKNDDLKKYIHDANEEHILEEFPDDIEDAVDLCAGYGEEDEANFDYGVTTDAVDVEEGTSDATLNYWFYDYLISSNLPQDKVLSFSLNQINNIKTLCDYLECYNNVTDRGLIEENIKRGTLCASFNVLKNTTRPLIVLLRVVIMIIVANVYERIVLNDLECVSKEERKEPECGYGGASGTMGERDKVRQEAEHTEQQTGHGVSGVLIPRGSHPNVNLLNKSSLHNSYINFEKKDKIEESEHLCNAMQEQTKYRKDQNFKIFVKSYLEIEWY</sequence>
<reference evidence="1" key="1">
    <citation type="submission" date="2016-07" db="EMBL/GenBank/DDBJ databases">
        <authorList>
            <consortium name="Pathogen Informatics"/>
        </authorList>
    </citation>
    <scope>NUCLEOTIDE SEQUENCE</scope>
</reference>
<dbReference type="VEuPathDB" id="PlasmoDB:PVW1_070044500"/>
<protein>
    <submittedName>
        <fullName evidence="1">VIR protein</fullName>
    </submittedName>
</protein>
<accession>A0A565A5V0</accession>
<organism evidence="1">
    <name type="scientific">Plasmodium vivax</name>
    <name type="common">malaria parasite P. vivax</name>
    <dbReference type="NCBI Taxonomy" id="5855"/>
    <lineage>
        <taxon>Eukaryota</taxon>
        <taxon>Sar</taxon>
        <taxon>Alveolata</taxon>
        <taxon>Apicomplexa</taxon>
        <taxon>Aconoidasida</taxon>
        <taxon>Haemosporida</taxon>
        <taxon>Plasmodiidae</taxon>
        <taxon>Plasmodium</taxon>
        <taxon>Plasmodium (Plasmodium)</taxon>
    </lineage>
</organism>
<dbReference type="OrthoDB" id="388072at2759"/>